<evidence type="ECO:0000256" key="1">
    <source>
        <dbReference type="ARBA" id="ARBA00022485"/>
    </source>
</evidence>
<accession>B9CXY1</accession>
<dbReference type="Pfam" id="PF12800">
    <property type="entry name" value="Fer4_4"/>
    <property type="match status" value="1"/>
</dbReference>
<gene>
    <name evidence="6" type="ORF">CAMRE0001_0175</name>
</gene>
<keyword evidence="3" id="KW-0408">Iron</keyword>
<dbReference type="CDD" id="cd16371">
    <property type="entry name" value="DMSOR_beta_like"/>
    <property type="match status" value="1"/>
</dbReference>
<dbReference type="Pfam" id="PF13247">
    <property type="entry name" value="Fer4_11"/>
    <property type="match status" value="1"/>
</dbReference>
<keyword evidence="1" id="KW-0004">4Fe-4S</keyword>
<dbReference type="InterPro" id="IPR050954">
    <property type="entry name" value="ET_IronSulfur_Cluster-Binding"/>
</dbReference>
<dbReference type="Proteomes" id="UP000003082">
    <property type="component" value="Unassembled WGS sequence"/>
</dbReference>
<evidence type="ECO:0000256" key="2">
    <source>
        <dbReference type="ARBA" id="ARBA00022723"/>
    </source>
</evidence>
<dbReference type="GO" id="GO:0051539">
    <property type="term" value="F:4 iron, 4 sulfur cluster binding"/>
    <property type="evidence" value="ECO:0007669"/>
    <property type="project" value="UniProtKB-KW"/>
</dbReference>
<keyword evidence="7" id="KW-1185">Reference proteome</keyword>
<comment type="caution">
    <text evidence="6">The sequence shown here is derived from an EMBL/GenBank/DDBJ whole genome shotgun (WGS) entry which is preliminary data.</text>
</comment>
<keyword evidence="4" id="KW-0411">Iron-sulfur</keyword>
<dbReference type="PROSITE" id="PS51379">
    <property type="entry name" value="4FE4S_FER_2"/>
    <property type="match status" value="2"/>
</dbReference>
<keyword evidence="2" id="KW-0479">Metal-binding</keyword>
<dbReference type="InterPro" id="IPR017896">
    <property type="entry name" value="4Fe4S_Fe-S-bd"/>
</dbReference>
<feature type="domain" description="4Fe-4S ferredoxin-type" evidence="5">
    <location>
        <begin position="15"/>
        <end position="45"/>
    </location>
</feature>
<dbReference type="GO" id="GO:0046872">
    <property type="term" value="F:metal ion binding"/>
    <property type="evidence" value="ECO:0007669"/>
    <property type="project" value="UniProtKB-KW"/>
</dbReference>
<dbReference type="eggNOG" id="COG0437">
    <property type="taxonomic scope" value="Bacteria"/>
</dbReference>
<reference evidence="6 7" key="1">
    <citation type="submission" date="2008-08" db="EMBL/GenBank/DDBJ databases">
        <authorList>
            <person name="Madupu R."/>
            <person name="Durkin A.S."/>
            <person name="Torralba M."/>
            <person name="Methe B."/>
            <person name="Sutton G.G."/>
            <person name="Strausberg R.L."/>
            <person name="Nelson K.E."/>
        </authorList>
    </citation>
    <scope>NUCLEOTIDE SEQUENCE [LARGE SCALE GENOMIC DNA]</scope>
    <source>
        <strain evidence="6 7">RM3267</strain>
    </source>
</reference>
<protein>
    <submittedName>
        <fullName evidence="6">4Fe-4S binding domain protein</fullName>
    </submittedName>
</protein>
<dbReference type="AlphaFoldDB" id="B9CXY1"/>
<name>B9CXY1_CAMRE</name>
<dbReference type="PANTHER" id="PTHR43177">
    <property type="entry name" value="PROTEIN NRFC"/>
    <property type="match status" value="1"/>
</dbReference>
<dbReference type="Gene3D" id="3.30.70.20">
    <property type="match status" value="2"/>
</dbReference>
<dbReference type="EMBL" id="ACFU01000001">
    <property type="protein sequence ID" value="EEF15430.1"/>
    <property type="molecule type" value="Genomic_DNA"/>
</dbReference>
<evidence type="ECO:0000259" key="5">
    <source>
        <dbReference type="PROSITE" id="PS51379"/>
    </source>
</evidence>
<sequence length="193" mass="21998">MFAREVKEEKMKRKQGFLFDYNFCIGCKACEISCQVYHNQDPDINWRHVDMMLIHEDEIEKEIFITHSCHHCDEPACMDVCPVGAYIKLENGIVQPLHDKCIGCGYCIVACPYGSITKGKDGKAQKCNLCAEKLERGEEPACVAGCPCDVLKLVDAGVSDSAGMEKEMPGFKRFFTKPNIRFYPRMKRNEFIH</sequence>
<dbReference type="SUPFAM" id="SSF54862">
    <property type="entry name" value="4Fe-4S ferredoxins"/>
    <property type="match status" value="1"/>
</dbReference>
<feature type="domain" description="4Fe-4S ferredoxin-type" evidence="5">
    <location>
        <begin position="92"/>
        <end position="121"/>
    </location>
</feature>
<proteinExistence type="predicted"/>
<dbReference type="PANTHER" id="PTHR43177:SF3">
    <property type="entry name" value="PROTEIN NRFC HOMOLOG"/>
    <property type="match status" value="1"/>
</dbReference>
<evidence type="ECO:0000256" key="3">
    <source>
        <dbReference type="ARBA" id="ARBA00023004"/>
    </source>
</evidence>
<evidence type="ECO:0000313" key="6">
    <source>
        <dbReference type="EMBL" id="EEF15430.1"/>
    </source>
</evidence>
<dbReference type="PROSITE" id="PS00198">
    <property type="entry name" value="4FE4S_FER_1"/>
    <property type="match status" value="1"/>
</dbReference>
<evidence type="ECO:0000313" key="7">
    <source>
        <dbReference type="Proteomes" id="UP000003082"/>
    </source>
</evidence>
<dbReference type="STRING" id="553218.CAMRE0001_0175"/>
<evidence type="ECO:0000256" key="4">
    <source>
        <dbReference type="ARBA" id="ARBA00023014"/>
    </source>
</evidence>
<dbReference type="InterPro" id="IPR017900">
    <property type="entry name" value="4Fe4S_Fe_S_CS"/>
</dbReference>
<organism evidence="6 7">
    <name type="scientific">Campylobacter rectus RM3267</name>
    <dbReference type="NCBI Taxonomy" id="553218"/>
    <lineage>
        <taxon>Bacteria</taxon>
        <taxon>Pseudomonadati</taxon>
        <taxon>Campylobacterota</taxon>
        <taxon>Epsilonproteobacteria</taxon>
        <taxon>Campylobacterales</taxon>
        <taxon>Campylobacteraceae</taxon>
        <taxon>Campylobacter</taxon>
    </lineage>
</organism>